<dbReference type="Pfam" id="PF13843">
    <property type="entry name" value="DDE_Tnp_1_7"/>
    <property type="match status" value="1"/>
</dbReference>
<comment type="caution">
    <text evidence="4">The sequence shown here is derived from an EMBL/GenBank/DDBJ whole genome shotgun (WGS) entry which is preliminary data.</text>
</comment>
<keyword evidence="2" id="KW-0472">Membrane</keyword>
<keyword evidence="5" id="KW-1185">Reference proteome</keyword>
<gene>
    <name evidence="4" type="ORF">Pfra01_000936500</name>
</gene>
<organism evidence="4 5">
    <name type="scientific">Phytophthora fragariaefolia</name>
    <dbReference type="NCBI Taxonomy" id="1490495"/>
    <lineage>
        <taxon>Eukaryota</taxon>
        <taxon>Sar</taxon>
        <taxon>Stramenopiles</taxon>
        <taxon>Oomycota</taxon>
        <taxon>Peronosporomycetes</taxon>
        <taxon>Peronosporales</taxon>
        <taxon>Peronosporaceae</taxon>
        <taxon>Phytophthora</taxon>
    </lineage>
</organism>
<keyword evidence="2" id="KW-1133">Transmembrane helix</keyword>
<accession>A0A9W7CLC6</accession>
<protein>
    <submittedName>
        <fullName evidence="4">Unnamed protein product</fullName>
    </submittedName>
</protein>
<evidence type="ECO:0000256" key="2">
    <source>
        <dbReference type="SAM" id="Phobius"/>
    </source>
</evidence>
<evidence type="ECO:0000313" key="4">
    <source>
        <dbReference type="EMBL" id="GMF35412.1"/>
    </source>
</evidence>
<reference evidence="4" key="1">
    <citation type="submission" date="2023-04" db="EMBL/GenBank/DDBJ databases">
        <title>Phytophthora fragariaefolia NBRC 109709.</title>
        <authorList>
            <person name="Ichikawa N."/>
            <person name="Sato H."/>
            <person name="Tonouchi N."/>
        </authorList>
    </citation>
    <scope>NUCLEOTIDE SEQUENCE</scope>
    <source>
        <strain evidence="4">NBRC 109709</strain>
    </source>
</reference>
<evidence type="ECO:0000256" key="1">
    <source>
        <dbReference type="SAM" id="MobiDB-lite"/>
    </source>
</evidence>
<proteinExistence type="predicted"/>
<keyword evidence="2" id="KW-0812">Transmembrane</keyword>
<dbReference type="Proteomes" id="UP001165121">
    <property type="component" value="Unassembled WGS sequence"/>
</dbReference>
<sequence length="529" mass="59357">MKQTTSSKQFALLYNEGRPGNFVAAVSLTPVSFVMLLSEFSKFSKFKWCPGQRFLHVVLCCVLYYYTAAVELKTLCEKFGIPLSTLSNTLANAEIAFEFAQNDLQVAAIRYPTKETQLESAAAVPVRESSVTGIWGFVDGKTTEFKSLPISTCKTHTTTPHAGFSRPPGDRYSRGFTTNSAPPPQLDNSSSASSDTDEFTRDLPTCTTTDEEESMGMVIVNGCVWAPSEGVNLDQAAHMQSYQTAFRWPALLELGERTFVKYFYLMYPMSSVPSTIENRNNNLRVPNYRTISEGEQFRWIGIRLAMAMEPRRGSLKCMSTWKGKEKKYAEEGLPHKTKIIRKTEGVGTELKAIADDDSGVLLGLELVEGTERQKQKPYAAELGEGTAIVLRLAEPYKGTGRTIVADSAFAYVKTLVKLESLFGLYFLGMVKTETKEYPIEHMKKWFSRSPSRGSWEMLRSSTDTGAAMYAMFWEDQKPKTIISNRGTTLPGTDSVRIRHHVDTSNGFVWTIRVEKRISRPQMMELIFSM</sequence>
<dbReference type="InterPro" id="IPR029526">
    <property type="entry name" value="PGBD"/>
</dbReference>
<evidence type="ECO:0000313" key="5">
    <source>
        <dbReference type="Proteomes" id="UP001165121"/>
    </source>
</evidence>
<feature type="region of interest" description="Disordered" evidence="1">
    <location>
        <begin position="157"/>
        <end position="210"/>
    </location>
</feature>
<dbReference type="PANTHER" id="PTHR48471:SF1">
    <property type="entry name" value="DDE TNP4 DOMAIN-CONTAINING PROTEIN"/>
    <property type="match status" value="1"/>
</dbReference>
<evidence type="ECO:0000259" key="3">
    <source>
        <dbReference type="Pfam" id="PF13843"/>
    </source>
</evidence>
<feature type="transmembrane region" description="Helical" evidence="2">
    <location>
        <begin position="20"/>
        <end position="38"/>
    </location>
</feature>
<dbReference type="EMBL" id="BSXT01000870">
    <property type="protein sequence ID" value="GMF35412.1"/>
    <property type="molecule type" value="Genomic_DNA"/>
</dbReference>
<name>A0A9W7CLC6_9STRA</name>
<dbReference type="OrthoDB" id="121467at2759"/>
<feature type="compositionally biased region" description="Polar residues" evidence="1">
    <location>
        <begin position="175"/>
        <end position="194"/>
    </location>
</feature>
<feature type="domain" description="PiggyBac transposable element-derived protein" evidence="3">
    <location>
        <begin position="336"/>
        <end position="492"/>
    </location>
</feature>
<dbReference type="PANTHER" id="PTHR48471">
    <property type="entry name" value="DDE TNP4 DOMAIN-CONTAINING PROTEIN"/>
    <property type="match status" value="1"/>
</dbReference>
<dbReference type="AlphaFoldDB" id="A0A9W7CLC6"/>